<dbReference type="SUPFAM" id="SSF56112">
    <property type="entry name" value="Protein kinase-like (PK-like)"/>
    <property type="match status" value="1"/>
</dbReference>
<dbReference type="PROSITE" id="PS00107">
    <property type="entry name" value="PROTEIN_KINASE_ATP"/>
    <property type="match status" value="1"/>
</dbReference>
<dbReference type="STRING" id="94130.A0A2Z6RJ06"/>
<reference evidence="6 7" key="1">
    <citation type="submission" date="2017-11" db="EMBL/GenBank/DDBJ databases">
        <title>The genome of Rhizophagus clarus HR1 reveals common genetic basis of auxotrophy among arbuscular mycorrhizal fungi.</title>
        <authorList>
            <person name="Kobayashi Y."/>
        </authorList>
    </citation>
    <scope>NUCLEOTIDE SEQUENCE [LARGE SCALE GENOMIC DNA]</scope>
    <source>
        <strain evidence="6 7">HR1</strain>
    </source>
</reference>
<dbReference type="AlphaFoldDB" id="A0A2Z6RJ06"/>
<evidence type="ECO:0000256" key="3">
    <source>
        <dbReference type="PROSITE-ProRule" id="PRU10141"/>
    </source>
</evidence>
<evidence type="ECO:0000256" key="1">
    <source>
        <dbReference type="ARBA" id="ARBA00022741"/>
    </source>
</evidence>
<dbReference type="GO" id="GO:0005524">
    <property type="term" value="F:ATP binding"/>
    <property type="evidence" value="ECO:0007669"/>
    <property type="project" value="UniProtKB-UniRule"/>
</dbReference>
<dbReference type="InterPro" id="IPR017441">
    <property type="entry name" value="Protein_kinase_ATP_BS"/>
</dbReference>
<dbReference type="GO" id="GO:0004672">
    <property type="term" value="F:protein kinase activity"/>
    <property type="evidence" value="ECO:0007669"/>
    <property type="project" value="InterPro"/>
</dbReference>
<proteinExistence type="predicted"/>
<dbReference type="Proteomes" id="UP000247702">
    <property type="component" value="Unassembled WGS sequence"/>
</dbReference>
<evidence type="ECO:0000256" key="2">
    <source>
        <dbReference type="ARBA" id="ARBA00022840"/>
    </source>
</evidence>
<dbReference type="InterPro" id="IPR051681">
    <property type="entry name" value="Ser/Thr_Kinases-Pseudokinases"/>
</dbReference>
<evidence type="ECO:0000256" key="4">
    <source>
        <dbReference type="SAM" id="MobiDB-lite"/>
    </source>
</evidence>
<dbReference type="InterPro" id="IPR011009">
    <property type="entry name" value="Kinase-like_dom_sf"/>
</dbReference>
<dbReference type="Gene3D" id="1.10.510.10">
    <property type="entry name" value="Transferase(Phosphotransferase) domain 1"/>
    <property type="match status" value="1"/>
</dbReference>
<feature type="compositionally biased region" description="Basic and acidic residues" evidence="4">
    <location>
        <begin position="313"/>
        <end position="322"/>
    </location>
</feature>
<evidence type="ECO:0000259" key="5">
    <source>
        <dbReference type="PROSITE" id="PS50011"/>
    </source>
</evidence>
<feature type="domain" description="Protein kinase" evidence="5">
    <location>
        <begin position="25"/>
        <end position="289"/>
    </location>
</feature>
<protein>
    <recommendedName>
        <fullName evidence="5">Protein kinase domain-containing protein</fullName>
    </recommendedName>
</protein>
<dbReference type="InterPro" id="IPR000719">
    <property type="entry name" value="Prot_kinase_dom"/>
</dbReference>
<gene>
    <name evidence="6" type="ORF">RclHR1_00020059</name>
</gene>
<feature type="compositionally biased region" description="Low complexity" evidence="4">
    <location>
        <begin position="325"/>
        <end position="344"/>
    </location>
</feature>
<comment type="caution">
    <text evidence="6">The sequence shown here is derived from an EMBL/GenBank/DDBJ whole genome shotgun (WGS) entry which is preliminary data.</text>
</comment>
<keyword evidence="1 3" id="KW-0547">Nucleotide-binding</keyword>
<feature type="region of interest" description="Disordered" evidence="4">
    <location>
        <begin position="298"/>
        <end position="351"/>
    </location>
</feature>
<name>A0A2Z6RJ06_9GLOM</name>
<organism evidence="6 7">
    <name type="scientific">Rhizophagus clarus</name>
    <dbReference type="NCBI Taxonomy" id="94130"/>
    <lineage>
        <taxon>Eukaryota</taxon>
        <taxon>Fungi</taxon>
        <taxon>Fungi incertae sedis</taxon>
        <taxon>Mucoromycota</taxon>
        <taxon>Glomeromycotina</taxon>
        <taxon>Glomeromycetes</taxon>
        <taxon>Glomerales</taxon>
        <taxon>Glomeraceae</taxon>
        <taxon>Rhizophagus</taxon>
    </lineage>
</organism>
<dbReference type="PANTHER" id="PTHR44329">
    <property type="entry name" value="SERINE/THREONINE-PROTEIN KINASE TNNI3K-RELATED"/>
    <property type="match status" value="1"/>
</dbReference>
<dbReference type="InterPro" id="IPR001245">
    <property type="entry name" value="Ser-Thr/Tyr_kinase_cat_dom"/>
</dbReference>
<keyword evidence="2 3" id="KW-0067">ATP-binding</keyword>
<keyword evidence="7" id="KW-1185">Reference proteome</keyword>
<dbReference type="PANTHER" id="PTHR44329:SF298">
    <property type="entry name" value="MIXED LINEAGE KINASE DOMAIN-LIKE PROTEIN"/>
    <property type="match status" value="1"/>
</dbReference>
<dbReference type="GO" id="GO:0097527">
    <property type="term" value="P:necroptotic signaling pathway"/>
    <property type="evidence" value="ECO:0007669"/>
    <property type="project" value="TreeGrafter"/>
</dbReference>
<sequence>MTSLNEWIDTKIKDGNIDYVEYNEFSDVKKIGEGGFGIVESAYWENCGIKIALKTLINNSSVDENSMNEFVKELKNLKKVSFHPNINRFYGISKEPSLNKYAIVLEFANQGNLREYLEIHFNDLQWDDKIRMVLDIVCGLKCLHFNEIIHRDLHAKNILVNNHILMIADFGTSKQLSEATSTSTNSKADEIGLIEYMEPQRFKNIKYKKTKKSDIYSLGVLLWEISSGRPPFSGYPQSDRYLIGFHIGYSNLREKPVDGTPQEYRELYQKCWDDEPNLRPDIEKVHETLNKLNQLNQLKSEVTTQQSLQPDTNKMDNSKCDYNDDLNLSDSLNSSISSQPPSSSHKLNGFTEEPLKNFDADISLENCVESTHETINQLNSKASDCPNFKRSENEINGKELIYAKPKFNSIKNYHFIVNQTLNNLEAKYVWTGYKLRIKNINNLKKICEKALDNISYEGEFTKQSFCIKSNKLDDIINNWKQRFYELGEELECWKNSDVGDEFTRILRPLYRGKIIKCVLLRICDRGEEENTLRCVNITRDISIKASKFIGPKKINETIKSYPEIMAALILSRKGELDIIWE</sequence>
<evidence type="ECO:0000313" key="6">
    <source>
        <dbReference type="EMBL" id="GBB92356.1"/>
    </source>
</evidence>
<dbReference type="PRINTS" id="PR00109">
    <property type="entry name" value="TYRKINASE"/>
</dbReference>
<dbReference type="EMBL" id="BEXD01001112">
    <property type="protein sequence ID" value="GBB92356.1"/>
    <property type="molecule type" value="Genomic_DNA"/>
</dbReference>
<evidence type="ECO:0000313" key="7">
    <source>
        <dbReference type="Proteomes" id="UP000247702"/>
    </source>
</evidence>
<feature type="compositionally biased region" description="Polar residues" evidence="4">
    <location>
        <begin position="300"/>
        <end position="312"/>
    </location>
</feature>
<dbReference type="PROSITE" id="PS50011">
    <property type="entry name" value="PROTEIN_KINASE_DOM"/>
    <property type="match status" value="1"/>
</dbReference>
<dbReference type="Pfam" id="PF07714">
    <property type="entry name" value="PK_Tyr_Ser-Thr"/>
    <property type="match status" value="1"/>
</dbReference>
<accession>A0A2Z6RJ06</accession>
<feature type="binding site" evidence="3">
    <location>
        <position position="54"/>
    </location>
    <ligand>
        <name>ATP</name>
        <dbReference type="ChEBI" id="CHEBI:30616"/>
    </ligand>
</feature>